<dbReference type="SUPFAM" id="SSF52540">
    <property type="entry name" value="P-loop containing nucleoside triphosphate hydrolases"/>
    <property type="match status" value="1"/>
</dbReference>
<dbReference type="RefSeq" id="WP_092486370.1">
    <property type="nucleotide sequence ID" value="NZ_FOYM01000030.1"/>
</dbReference>
<dbReference type="InterPro" id="IPR026634">
    <property type="entry name" value="TPST-like"/>
</dbReference>
<dbReference type="STRING" id="39060.SAMN05660706_13026"/>
<name>A0A1I6E8X3_9FIRM</name>
<evidence type="ECO:0000313" key="2">
    <source>
        <dbReference type="EMBL" id="SFR14193.1"/>
    </source>
</evidence>
<reference evidence="3" key="1">
    <citation type="submission" date="2016-10" db="EMBL/GenBank/DDBJ databases">
        <authorList>
            <person name="Varghese N."/>
            <person name="Submissions S."/>
        </authorList>
    </citation>
    <scope>NUCLEOTIDE SEQUENCE [LARGE SCALE GENOMIC DNA]</scope>
    <source>
        <strain evidence="3">DSM 3669</strain>
    </source>
</reference>
<accession>A0A1I6E8X3</accession>
<dbReference type="Proteomes" id="UP000199584">
    <property type="component" value="Unassembled WGS sequence"/>
</dbReference>
<protein>
    <submittedName>
        <fullName evidence="2">Sulfotransferase family protein</fullName>
    </submittedName>
</protein>
<dbReference type="PANTHER" id="PTHR12788">
    <property type="entry name" value="PROTEIN-TYROSINE SULFOTRANSFERASE 2"/>
    <property type="match status" value="1"/>
</dbReference>
<dbReference type="AlphaFoldDB" id="A0A1I6E8X3"/>
<dbReference type="PANTHER" id="PTHR12788:SF10">
    <property type="entry name" value="PROTEIN-TYROSINE SULFOTRANSFERASE"/>
    <property type="match status" value="1"/>
</dbReference>
<dbReference type="InterPro" id="IPR027417">
    <property type="entry name" value="P-loop_NTPase"/>
</dbReference>
<sequence length="287" mass="33570">MQNNINRLPIIIIGMHRSGTSMLTRMLEELGLFMGKEKESNHEALFFLRLNDWLLRQSGGAWDHPEPIKHLLNNTQVRALMMDYIRYMMKTPRVVSYLGWGKYLRYRTPANLDIPWGWKDPRNTYTLPIWLDLFPDAKVIHIYRNGVDVANSLKVRAEKILVNSKALYLRRKLLYWVRPKKGGFTHSLRCVNLSGGFSLWTDYLREAQSHVRSLGSNAIEIKYEDFLADPYTSLKYICKFCELEINDEIIRQVSGKVKKGRAYAYKDKPELQTFAAQVADRLKLFGY</sequence>
<dbReference type="Pfam" id="PF13469">
    <property type="entry name" value="Sulfotransfer_3"/>
    <property type="match status" value="1"/>
</dbReference>
<dbReference type="OrthoDB" id="9785185at2"/>
<keyword evidence="1 2" id="KW-0808">Transferase</keyword>
<dbReference type="GO" id="GO:0008476">
    <property type="term" value="F:protein-tyrosine sulfotransferase activity"/>
    <property type="evidence" value="ECO:0007669"/>
    <property type="project" value="InterPro"/>
</dbReference>
<gene>
    <name evidence="2" type="ORF">SAMN05660706_13026</name>
</gene>
<evidence type="ECO:0000256" key="1">
    <source>
        <dbReference type="ARBA" id="ARBA00022679"/>
    </source>
</evidence>
<evidence type="ECO:0000313" key="3">
    <source>
        <dbReference type="Proteomes" id="UP000199584"/>
    </source>
</evidence>
<dbReference type="Gene3D" id="3.40.50.300">
    <property type="entry name" value="P-loop containing nucleotide triphosphate hydrolases"/>
    <property type="match status" value="1"/>
</dbReference>
<keyword evidence="3" id="KW-1185">Reference proteome</keyword>
<proteinExistence type="predicted"/>
<organism evidence="2 3">
    <name type="scientific">Desulfoscipio geothermicus DSM 3669</name>
    <dbReference type="NCBI Taxonomy" id="1121426"/>
    <lineage>
        <taxon>Bacteria</taxon>
        <taxon>Bacillati</taxon>
        <taxon>Bacillota</taxon>
        <taxon>Clostridia</taxon>
        <taxon>Eubacteriales</taxon>
        <taxon>Desulfallaceae</taxon>
        <taxon>Desulfoscipio</taxon>
    </lineage>
</organism>
<dbReference type="EMBL" id="FOYM01000030">
    <property type="protein sequence ID" value="SFR14193.1"/>
    <property type="molecule type" value="Genomic_DNA"/>
</dbReference>